<evidence type="ECO:0000256" key="2">
    <source>
        <dbReference type="ARBA" id="ARBA00012705"/>
    </source>
</evidence>
<dbReference type="Proteomes" id="UP001428290">
    <property type="component" value="Unassembled WGS sequence"/>
</dbReference>
<dbReference type="Pfam" id="PF00108">
    <property type="entry name" value="Thiolase_N"/>
    <property type="match status" value="1"/>
</dbReference>
<dbReference type="SUPFAM" id="SSF53901">
    <property type="entry name" value="Thiolase-like"/>
    <property type="match status" value="2"/>
</dbReference>
<dbReference type="InterPro" id="IPR020613">
    <property type="entry name" value="Thiolase_CS"/>
</dbReference>
<gene>
    <name evidence="9" type="primary">thlA</name>
    <name evidence="9" type="ORF">Hgul01_04945</name>
</gene>
<evidence type="ECO:0000313" key="10">
    <source>
        <dbReference type="Proteomes" id="UP001428290"/>
    </source>
</evidence>
<dbReference type="InterPro" id="IPR020610">
    <property type="entry name" value="Thiolase_AS"/>
</dbReference>
<sequence>MSNEREPVLLSAARTPIGKFGGSLADLTAPQLGAIAIKAALERAGINGDVVDEVIMGNVVGAGLGQAPARQAALGAGVPDGVSALTINKVCGSGLKAVMLAASMIKAGDADVIVAGGMENMSRAPYLLPQARFGYRLGNGEIQDAVVHDGLWCAVEHHHMGNSAEWVAAACNVSREMQDEFAYNSHRKAAAAIARGAFKNEIVPVELKSRKGATIFDTDEPVRADSTVEALAKLKPAFKADGSVTAGNAPGITDGASALVVASMAKAQQLGAKPLARITGYAQAGVKPLEIFTAPAFAVRRLLEVTNTSLADYDLYEFNEAFAAQALANGHDLKIDWDRLNVNGGAVALGHPIGASGARVLTTLVYALQERGGKRGLATLCLGGGEAVALAIELI</sequence>
<dbReference type="RefSeq" id="WP_345724704.1">
    <property type="nucleotide sequence ID" value="NZ_BAABRU010000033.1"/>
</dbReference>
<evidence type="ECO:0000313" key="9">
    <source>
        <dbReference type="EMBL" id="GAA5531120.1"/>
    </source>
</evidence>
<reference evidence="9 10" key="1">
    <citation type="submission" date="2024-02" db="EMBL/GenBank/DDBJ databases">
        <title>Herpetosiphon gulosus NBRC 112829.</title>
        <authorList>
            <person name="Ichikawa N."/>
            <person name="Katano-Makiyama Y."/>
            <person name="Hidaka K."/>
        </authorList>
    </citation>
    <scope>NUCLEOTIDE SEQUENCE [LARGE SCALE GENOMIC DNA]</scope>
    <source>
        <strain evidence="9 10">NBRC 112829</strain>
    </source>
</reference>
<dbReference type="Pfam" id="PF02803">
    <property type="entry name" value="Thiolase_C"/>
    <property type="match status" value="1"/>
</dbReference>
<evidence type="ECO:0000256" key="4">
    <source>
        <dbReference type="ARBA" id="ARBA00023315"/>
    </source>
</evidence>
<evidence type="ECO:0000256" key="6">
    <source>
        <dbReference type="RuleBase" id="RU003557"/>
    </source>
</evidence>
<evidence type="ECO:0000259" key="7">
    <source>
        <dbReference type="Pfam" id="PF00108"/>
    </source>
</evidence>
<evidence type="ECO:0000256" key="3">
    <source>
        <dbReference type="ARBA" id="ARBA00022679"/>
    </source>
</evidence>
<dbReference type="InterPro" id="IPR020615">
    <property type="entry name" value="Thiolase_acyl_enz_int_AS"/>
</dbReference>
<dbReference type="PANTHER" id="PTHR18919:SF107">
    <property type="entry name" value="ACETYL-COA ACETYLTRANSFERASE, CYTOSOLIC"/>
    <property type="match status" value="1"/>
</dbReference>
<dbReference type="InterPro" id="IPR016039">
    <property type="entry name" value="Thiolase-like"/>
</dbReference>
<dbReference type="CDD" id="cd00751">
    <property type="entry name" value="thiolase"/>
    <property type="match status" value="1"/>
</dbReference>
<comment type="caution">
    <text evidence="9">The sequence shown here is derived from an EMBL/GenBank/DDBJ whole genome shotgun (WGS) entry which is preliminary data.</text>
</comment>
<dbReference type="InterPro" id="IPR002155">
    <property type="entry name" value="Thiolase"/>
</dbReference>
<dbReference type="NCBIfam" id="TIGR01930">
    <property type="entry name" value="AcCoA-C-Actrans"/>
    <property type="match status" value="1"/>
</dbReference>
<dbReference type="PROSITE" id="PS00098">
    <property type="entry name" value="THIOLASE_1"/>
    <property type="match status" value="1"/>
</dbReference>
<feature type="domain" description="Thiolase C-terminal" evidence="8">
    <location>
        <begin position="273"/>
        <end position="393"/>
    </location>
</feature>
<keyword evidence="3 6" id="KW-0808">Transferase</keyword>
<dbReference type="PANTHER" id="PTHR18919">
    <property type="entry name" value="ACETYL-COA C-ACYLTRANSFERASE"/>
    <property type="match status" value="1"/>
</dbReference>
<dbReference type="PROSITE" id="PS00099">
    <property type="entry name" value="THIOLASE_3"/>
    <property type="match status" value="1"/>
</dbReference>
<dbReference type="EMBL" id="BAABRU010000033">
    <property type="protein sequence ID" value="GAA5531120.1"/>
    <property type="molecule type" value="Genomic_DNA"/>
</dbReference>
<name>A0ABP9X6V7_9CHLR</name>
<evidence type="ECO:0000256" key="5">
    <source>
        <dbReference type="ARBA" id="ARBA00030755"/>
    </source>
</evidence>
<dbReference type="PIRSF" id="PIRSF000429">
    <property type="entry name" value="Ac-CoA_Ac_transf"/>
    <property type="match status" value="1"/>
</dbReference>
<dbReference type="PROSITE" id="PS00737">
    <property type="entry name" value="THIOLASE_2"/>
    <property type="match status" value="1"/>
</dbReference>
<keyword evidence="4 6" id="KW-0012">Acyltransferase</keyword>
<evidence type="ECO:0000259" key="8">
    <source>
        <dbReference type="Pfam" id="PF02803"/>
    </source>
</evidence>
<organism evidence="9 10">
    <name type="scientific">Herpetosiphon gulosus</name>
    <dbReference type="NCBI Taxonomy" id="1973496"/>
    <lineage>
        <taxon>Bacteria</taxon>
        <taxon>Bacillati</taxon>
        <taxon>Chloroflexota</taxon>
        <taxon>Chloroflexia</taxon>
        <taxon>Herpetosiphonales</taxon>
        <taxon>Herpetosiphonaceae</taxon>
        <taxon>Herpetosiphon</taxon>
    </lineage>
</organism>
<keyword evidence="10" id="KW-1185">Reference proteome</keyword>
<accession>A0ABP9X6V7</accession>
<protein>
    <recommendedName>
        <fullName evidence="2">acetyl-CoA C-acetyltransferase</fullName>
        <ecNumber evidence="2">2.3.1.9</ecNumber>
    </recommendedName>
    <alternativeName>
        <fullName evidence="5">Acetoacetyl-CoA thiolase</fullName>
    </alternativeName>
</protein>
<dbReference type="Gene3D" id="3.40.47.10">
    <property type="match status" value="2"/>
</dbReference>
<dbReference type="InterPro" id="IPR020616">
    <property type="entry name" value="Thiolase_N"/>
</dbReference>
<dbReference type="EC" id="2.3.1.9" evidence="2"/>
<comment type="similarity">
    <text evidence="1 6">Belongs to the thiolase-like superfamily. Thiolase family.</text>
</comment>
<proteinExistence type="inferred from homology"/>
<feature type="domain" description="Thiolase N-terminal" evidence="7">
    <location>
        <begin position="8"/>
        <end position="263"/>
    </location>
</feature>
<evidence type="ECO:0000256" key="1">
    <source>
        <dbReference type="ARBA" id="ARBA00010982"/>
    </source>
</evidence>
<dbReference type="InterPro" id="IPR020617">
    <property type="entry name" value="Thiolase_C"/>
</dbReference>